<evidence type="ECO:0000256" key="16">
    <source>
        <dbReference type="ARBA" id="ARBA00023145"/>
    </source>
</evidence>
<evidence type="ECO:0000256" key="9">
    <source>
        <dbReference type="ARBA" id="ARBA00022723"/>
    </source>
</evidence>
<reference evidence="23" key="1">
    <citation type="submission" date="2021-12" db="EMBL/GenBank/DDBJ databases">
        <title>Discovery of the Pendulisporaceae a myxobacterial family with distinct sporulation behavior and unique specialized metabolism.</title>
        <authorList>
            <person name="Garcia R."/>
            <person name="Popoff A."/>
            <person name="Bader C.D."/>
            <person name="Loehr J."/>
            <person name="Walesch S."/>
            <person name="Walt C."/>
            <person name="Boldt J."/>
            <person name="Bunk B."/>
            <person name="Haeckl F.J.F.P.J."/>
            <person name="Gunesch A.P."/>
            <person name="Birkelbach J."/>
            <person name="Nuebel U."/>
            <person name="Pietschmann T."/>
            <person name="Bach T."/>
            <person name="Mueller R."/>
        </authorList>
    </citation>
    <scope>NUCLEOTIDE SEQUENCE</scope>
    <source>
        <strain evidence="23">MSr11367</strain>
    </source>
</reference>
<dbReference type="PANTHER" id="PTHR12053:SF3">
    <property type="entry name" value="CARBOXYPEPTIDASE Q"/>
    <property type="match status" value="1"/>
</dbReference>
<dbReference type="Pfam" id="PF04389">
    <property type="entry name" value="Peptidase_M28"/>
    <property type="match status" value="1"/>
</dbReference>
<feature type="signal peptide" evidence="21">
    <location>
        <begin position="1"/>
        <end position="16"/>
    </location>
</feature>
<comment type="subcellular location">
    <subcellularLocation>
        <location evidence="1">Endoplasmic reticulum</location>
    </subcellularLocation>
    <subcellularLocation>
        <location evidence="3">Golgi apparatus</location>
    </subcellularLocation>
    <subcellularLocation>
        <location evidence="2">Lysosome</location>
    </subcellularLocation>
    <subcellularLocation>
        <location evidence="4">Secreted</location>
    </subcellularLocation>
</comment>
<keyword evidence="13" id="KW-0862">Zinc</keyword>
<evidence type="ECO:0000256" key="15">
    <source>
        <dbReference type="ARBA" id="ARBA00023049"/>
    </source>
</evidence>
<evidence type="ECO:0000313" key="24">
    <source>
        <dbReference type="Proteomes" id="UP001374803"/>
    </source>
</evidence>
<evidence type="ECO:0000256" key="8">
    <source>
        <dbReference type="ARBA" id="ARBA00022670"/>
    </source>
</evidence>
<dbReference type="EMBL" id="CP089983">
    <property type="protein sequence ID" value="WXB04771.1"/>
    <property type="molecule type" value="Genomic_DNA"/>
</dbReference>
<dbReference type="InterPro" id="IPR007484">
    <property type="entry name" value="Peptidase_M28"/>
</dbReference>
<dbReference type="RefSeq" id="WP_394834415.1">
    <property type="nucleotide sequence ID" value="NZ_CP089929.1"/>
</dbReference>
<accession>A0ABZ2L4P4</accession>
<sequence length="520" mass="56111">MRTLAIFAVLALAACASTTPPKTVPTESLAANAKADAKPAAPPVDENDPRVVLKRHFEGETPMMADLSELCDGIGGRVTGSPAAARAVKWAAEKLRTIGVDEVRTESFRMPFLWLPDRAEATATAPESFAIPTVASPGTASMPAAVEAPLLDAGHGTAEDFAKLGARAKGAFVLIHTDETKTFEELFAEYMRSPGIVAEATKARVAGLVLQSTRPRGLLYEHPLSIGRTPLALTSVMIAREHAERLGRLAGRSQVRLRVKVINRVGPSYESQNVIGEVRGSEKPDEVVLLGAHLDSWGLGTGAEDNGINSALVLDVARAFHQLGLKPRRTVRFALFMGEEQGMRGSTGYVERHRAEMPNHTAALVFDIGSGHTTGFFLNGREELRGPVTKALSIFPEIAADAHPADALDGTDNWAFLLSGVPNLVAMQDPAPYLPDYHAQSDVVDRVNAKEAKRNAALAAATIWWLANTNDTLPKQQNRAEVDALLVQTKLVDQMKAFDQWHDWEQRIIGFPAGENRPSP</sequence>
<comment type="subunit">
    <text evidence="19">Homodimer. The monomeric form is inactive while the homodimer is active.</text>
</comment>
<dbReference type="PROSITE" id="PS51257">
    <property type="entry name" value="PROKAR_LIPOPROTEIN"/>
    <property type="match status" value="1"/>
</dbReference>
<evidence type="ECO:0000256" key="1">
    <source>
        <dbReference type="ARBA" id="ARBA00004240"/>
    </source>
</evidence>
<evidence type="ECO:0000256" key="12">
    <source>
        <dbReference type="ARBA" id="ARBA00022824"/>
    </source>
</evidence>
<keyword evidence="16" id="KW-0865">Zymogen</keyword>
<dbReference type="InterPro" id="IPR039866">
    <property type="entry name" value="CPQ"/>
</dbReference>
<evidence type="ECO:0000256" key="21">
    <source>
        <dbReference type="SAM" id="SignalP"/>
    </source>
</evidence>
<evidence type="ECO:0000256" key="10">
    <source>
        <dbReference type="ARBA" id="ARBA00022729"/>
    </source>
</evidence>
<keyword evidence="11" id="KW-0378">Hydrolase</keyword>
<evidence type="ECO:0000313" key="23">
    <source>
        <dbReference type="EMBL" id="WXB04771.1"/>
    </source>
</evidence>
<dbReference type="Gene3D" id="3.40.630.10">
    <property type="entry name" value="Zn peptidases"/>
    <property type="match status" value="1"/>
</dbReference>
<evidence type="ECO:0000256" key="5">
    <source>
        <dbReference type="ARBA" id="ARBA00014116"/>
    </source>
</evidence>
<evidence type="ECO:0000256" key="17">
    <source>
        <dbReference type="ARBA" id="ARBA00023180"/>
    </source>
</evidence>
<keyword evidence="8" id="KW-0645">Protease</keyword>
<keyword evidence="15" id="KW-0482">Metalloprotease</keyword>
<feature type="domain" description="Peptidase M28" evidence="22">
    <location>
        <begin position="273"/>
        <end position="462"/>
    </location>
</feature>
<dbReference type="PANTHER" id="PTHR12053">
    <property type="entry name" value="PROTEASE FAMILY M28 PLASMA GLUTAMATE CARBOXYPEPTIDASE-RELATED"/>
    <property type="match status" value="1"/>
</dbReference>
<evidence type="ECO:0000259" key="22">
    <source>
        <dbReference type="Pfam" id="PF04389"/>
    </source>
</evidence>
<organism evidence="23 24">
    <name type="scientific">Pendulispora rubella</name>
    <dbReference type="NCBI Taxonomy" id="2741070"/>
    <lineage>
        <taxon>Bacteria</taxon>
        <taxon>Pseudomonadati</taxon>
        <taxon>Myxococcota</taxon>
        <taxon>Myxococcia</taxon>
        <taxon>Myxococcales</taxon>
        <taxon>Sorangiineae</taxon>
        <taxon>Pendulisporaceae</taxon>
        <taxon>Pendulispora</taxon>
    </lineage>
</organism>
<protein>
    <recommendedName>
        <fullName evidence="5">Carboxypeptidase Q</fullName>
    </recommendedName>
    <alternativeName>
        <fullName evidence="20">Plasma glutamate carboxypeptidase</fullName>
    </alternativeName>
</protein>
<dbReference type="SUPFAM" id="SSF53187">
    <property type="entry name" value="Zn-dependent exopeptidases"/>
    <property type="match status" value="1"/>
</dbReference>
<dbReference type="Proteomes" id="UP001374803">
    <property type="component" value="Chromosome"/>
</dbReference>
<dbReference type="Gene3D" id="3.50.30.30">
    <property type="match status" value="1"/>
</dbReference>
<gene>
    <name evidence="23" type="ORF">LVJ94_48740</name>
</gene>
<evidence type="ECO:0000256" key="13">
    <source>
        <dbReference type="ARBA" id="ARBA00022833"/>
    </source>
</evidence>
<keyword evidence="24" id="KW-1185">Reference proteome</keyword>
<keyword evidence="12" id="KW-0256">Endoplasmic reticulum</keyword>
<keyword evidence="10 21" id="KW-0732">Signal</keyword>
<evidence type="ECO:0000256" key="3">
    <source>
        <dbReference type="ARBA" id="ARBA00004555"/>
    </source>
</evidence>
<keyword evidence="6" id="KW-0964">Secreted</keyword>
<name>A0ABZ2L4P4_9BACT</name>
<proteinExistence type="predicted"/>
<evidence type="ECO:0000256" key="2">
    <source>
        <dbReference type="ARBA" id="ARBA00004371"/>
    </source>
</evidence>
<keyword evidence="17" id="KW-0325">Glycoprotein</keyword>
<evidence type="ECO:0000256" key="4">
    <source>
        <dbReference type="ARBA" id="ARBA00004613"/>
    </source>
</evidence>
<feature type="chain" id="PRO_5045742185" description="Carboxypeptidase Q" evidence="21">
    <location>
        <begin position="17"/>
        <end position="520"/>
    </location>
</feature>
<evidence type="ECO:0000256" key="11">
    <source>
        <dbReference type="ARBA" id="ARBA00022801"/>
    </source>
</evidence>
<dbReference type="SUPFAM" id="SSF52025">
    <property type="entry name" value="PA domain"/>
    <property type="match status" value="1"/>
</dbReference>
<evidence type="ECO:0000256" key="6">
    <source>
        <dbReference type="ARBA" id="ARBA00022525"/>
    </source>
</evidence>
<evidence type="ECO:0000256" key="7">
    <source>
        <dbReference type="ARBA" id="ARBA00022645"/>
    </source>
</evidence>
<evidence type="ECO:0000256" key="19">
    <source>
        <dbReference type="ARBA" id="ARBA00025833"/>
    </source>
</evidence>
<keyword evidence="9" id="KW-0479">Metal-binding</keyword>
<keyword evidence="18" id="KW-0458">Lysosome</keyword>
<keyword evidence="7" id="KW-0121">Carboxypeptidase</keyword>
<evidence type="ECO:0000256" key="18">
    <source>
        <dbReference type="ARBA" id="ARBA00023228"/>
    </source>
</evidence>
<dbReference type="InterPro" id="IPR046450">
    <property type="entry name" value="PA_dom_sf"/>
</dbReference>
<evidence type="ECO:0000256" key="20">
    <source>
        <dbReference type="ARBA" id="ARBA00033328"/>
    </source>
</evidence>
<keyword evidence="14" id="KW-0333">Golgi apparatus</keyword>
<evidence type="ECO:0000256" key="14">
    <source>
        <dbReference type="ARBA" id="ARBA00023034"/>
    </source>
</evidence>